<dbReference type="Gene3D" id="1.10.10.10">
    <property type="entry name" value="Winged helix-like DNA-binding domain superfamily/Winged helix DNA-binding domain"/>
    <property type="match status" value="1"/>
</dbReference>
<evidence type="ECO:0000313" key="6">
    <source>
        <dbReference type="EMBL" id="GAA4685745.1"/>
    </source>
</evidence>
<evidence type="ECO:0000259" key="4">
    <source>
        <dbReference type="PROSITE" id="PS51077"/>
    </source>
</evidence>
<dbReference type="InterPro" id="IPR036388">
    <property type="entry name" value="WH-like_DNA-bd_sf"/>
</dbReference>
<name>A0ABP8WDW6_9ACTN</name>
<dbReference type="SUPFAM" id="SSF55781">
    <property type="entry name" value="GAF domain-like"/>
    <property type="match status" value="1"/>
</dbReference>
<keyword evidence="2" id="KW-0238">DNA-binding</keyword>
<dbReference type="Pfam" id="PF09339">
    <property type="entry name" value="HTH_IclR"/>
    <property type="match status" value="1"/>
</dbReference>
<evidence type="ECO:0000256" key="3">
    <source>
        <dbReference type="ARBA" id="ARBA00023163"/>
    </source>
</evidence>
<evidence type="ECO:0000256" key="2">
    <source>
        <dbReference type="ARBA" id="ARBA00023125"/>
    </source>
</evidence>
<dbReference type="PROSITE" id="PS51077">
    <property type="entry name" value="HTH_ICLR"/>
    <property type="match status" value="1"/>
</dbReference>
<dbReference type="InterPro" id="IPR014757">
    <property type="entry name" value="Tscrpt_reg_IclR_C"/>
</dbReference>
<keyword evidence="3" id="KW-0804">Transcription</keyword>
<protein>
    <submittedName>
        <fullName evidence="6">IclR family transcriptional regulator</fullName>
    </submittedName>
</protein>
<dbReference type="SUPFAM" id="SSF46785">
    <property type="entry name" value="Winged helix' DNA-binding domain"/>
    <property type="match status" value="1"/>
</dbReference>
<dbReference type="PANTHER" id="PTHR30136">
    <property type="entry name" value="HELIX-TURN-HELIX TRANSCRIPTIONAL REGULATOR, ICLR FAMILY"/>
    <property type="match status" value="1"/>
</dbReference>
<feature type="domain" description="IclR-ED" evidence="5">
    <location>
        <begin position="69"/>
        <end position="252"/>
    </location>
</feature>
<accession>A0ABP8WDW6</accession>
<dbReference type="Proteomes" id="UP001500621">
    <property type="component" value="Unassembled WGS sequence"/>
</dbReference>
<evidence type="ECO:0000259" key="5">
    <source>
        <dbReference type="PROSITE" id="PS51078"/>
    </source>
</evidence>
<dbReference type="Pfam" id="PF01614">
    <property type="entry name" value="IclR_C"/>
    <property type="match status" value="1"/>
</dbReference>
<feature type="domain" description="HTH iclR-type" evidence="4">
    <location>
        <begin position="5"/>
        <end position="68"/>
    </location>
</feature>
<dbReference type="PROSITE" id="PS51078">
    <property type="entry name" value="ICLR_ED"/>
    <property type="match status" value="1"/>
</dbReference>
<reference evidence="7" key="1">
    <citation type="journal article" date="2019" name="Int. J. Syst. Evol. Microbiol.">
        <title>The Global Catalogue of Microorganisms (GCM) 10K type strain sequencing project: providing services to taxonomists for standard genome sequencing and annotation.</title>
        <authorList>
            <consortium name="The Broad Institute Genomics Platform"/>
            <consortium name="The Broad Institute Genome Sequencing Center for Infectious Disease"/>
            <person name="Wu L."/>
            <person name="Ma J."/>
        </authorList>
    </citation>
    <scope>NUCLEOTIDE SEQUENCE [LARGE SCALE GENOMIC DNA]</scope>
    <source>
        <strain evidence="7">JCM 18127</strain>
    </source>
</reference>
<gene>
    <name evidence="6" type="ORF">GCM10023226_24260</name>
</gene>
<comment type="caution">
    <text evidence="6">The sequence shown here is derived from an EMBL/GenBank/DDBJ whole genome shotgun (WGS) entry which is preliminary data.</text>
</comment>
<evidence type="ECO:0000256" key="1">
    <source>
        <dbReference type="ARBA" id="ARBA00023015"/>
    </source>
</evidence>
<dbReference type="InterPro" id="IPR005471">
    <property type="entry name" value="Tscrpt_reg_IclR_N"/>
</dbReference>
<evidence type="ECO:0000313" key="7">
    <source>
        <dbReference type="Proteomes" id="UP001500621"/>
    </source>
</evidence>
<sequence length="262" mass="27788">MDAPVDVVGRTALLLRAVAAAEPTGAGTAALARAAGLARPTAHRLLTSLEAEGLTERTPEHGHWVLGPELYLLGSAAAARYDVTAHAQPVVRRLALATGESAFFSARRGEETICLLREDGSFPLRSHVLHEGIRFPLGVASAGLAILAHLPEAQVRDFLARHDLTAEHGPAHAVRPLRTRIRRTRELGYAVNPGLLVEGSWGMGAAVFDAAGRPGWALSLTGIAQRFGPARRRELGALLLHEAHELSQAVQSAADVTPRARG</sequence>
<dbReference type="Gene3D" id="3.30.450.40">
    <property type="match status" value="1"/>
</dbReference>
<dbReference type="PANTHER" id="PTHR30136:SF39">
    <property type="entry name" value="TRANSCRIPTIONAL REGULATORY PROTEIN"/>
    <property type="match status" value="1"/>
</dbReference>
<dbReference type="EMBL" id="BAABIM010000002">
    <property type="protein sequence ID" value="GAA4685745.1"/>
    <property type="molecule type" value="Genomic_DNA"/>
</dbReference>
<dbReference type="InterPro" id="IPR036390">
    <property type="entry name" value="WH_DNA-bd_sf"/>
</dbReference>
<organism evidence="6 7">
    <name type="scientific">Nocardioides nanhaiensis</name>
    <dbReference type="NCBI Taxonomy" id="1476871"/>
    <lineage>
        <taxon>Bacteria</taxon>
        <taxon>Bacillati</taxon>
        <taxon>Actinomycetota</taxon>
        <taxon>Actinomycetes</taxon>
        <taxon>Propionibacteriales</taxon>
        <taxon>Nocardioidaceae</taxon>
        <taxon>Nocardioides</taxon>
    </lineage>
</organism>
<dbReference type="SMART" id="SM00346">
    <property type="entry name" value="HTH_ICLR"/>
    <property type="match status" value="1"/>
</dbReference>
<dbReference type="InterPro" id="IPR050707">
    <property type="entry name" value="HTH_MetabolicPath_Reg"/>
</dbReference>
<proteinExistence type="predicted"/>
<dbReference type="InterPro" id="IPR029016">
    <property type="entry name" value="GAF-like_dom_sf"/>
</dbReference>
<keyword evidence="1" id="KW-0805">Transcription regulation</keyword>
<dbReference type="RefSeq" id="WP_345266114.1">
    <property type="nucleotide sequence ID" value="NZ_BAABIM010000002.1"/>
</dbReference>
<keyword evidence="7" id="KW-1185">Reference proteome</keyword>